<comment type="catalytic activity">
    <reaction evidence="5">
        <text>L-glutaminyl-[peptide chain release factor] + S-adenosyl-L-methionine = N(5)-methyl-L-glutaminyl-[peptide chain release factor] + S-adenosyl-L-homocysteine + H(+)</text>
        <dbReference type="Rhea" id="RHEA:42896"/>
        <dbReference type="Rhea" id="RHEA-COMP:10271"/>
        <dbReference type="Rhea" id="RHEA-COMP:10272"/>
        <dbReference type="ChEBI" id="CHEBI:15378"/>
        <dbReference type="ChEBI" id="CHEBI:30011"/>
        <dbReference type="ChEBI" id="CHEBI:57856"/>
        <dbReference type="ChEBI" id="CHEBI:59789"/>
        <dbReference type="ChEBI" id="CHEBI:61891"/>
        <dbReference type="EC" id="2.1.1.297"/>
    </reaction>
</comment>
<dbReference type="GO" id="GO:0003676">
    <property type="term" value="F:nucleic acid binding"/>
    <property type="evidence" value="ECO:0007669"/>
    <property type="project" value="InterPro"/>
</dbReference>
<keyword evidence="8" id="KW-1185">Reference proteome</keyword>
<keyword evidence="4" id="KW-0949">S-adenosyl-L-methionine</keyword>
<evidence type="ECO:0000256" key="2">
    <source>
        <dbReference type="ARBA" id="ARBA00022603"/>
    </source>
</evidence>
<dbReference type="GO" id="GO:0102559">
    <property type="term" value="F:peptide chain release factor N(5)-glutamine methyltransferase activity"/>
    <property type="evidence" value="ECO:0007669"/>
    <property type="project" value="UniProtKB-EC"/>
</dbReference>
<evidence type="ECO:0000313" key="7">
    <source>
        <dbReference type="EMBL" id="MBL0373523.1"/>
    </source>
</evidence>
<keyword evidence="2 7" id="KW-0489">Methyltransferase</keyword>
<dbReference type="PANTHER" id="PTHR18895:SF74">
    <property type="entry name" value="MTRF1L RELEASE FACTOR GLUTAMINE METHYLTRANSFERASE"/>
    <property type="match status" value="1"/>
</dbReference>
<dbReference type="CDD" id="cd02440">
    <property type="entry name" value="AdoMet_MTases"/>
    <property type="match status" value="1"/>
</dbReference>
<gene>
    <name evidence="7" type="ORF">JJB09_15955</name>
</gene>
<dbReference type="InterPro" id="IPR002052">
    <property type="entry name" value="DNA_methylase_N6_adenine_CS"/>
</dbReference>
<evidence type="ECO:0000256" key="1">
    <source>
        <dbReference type="ARBA" id="ARBA00012771"/>
    </source>
</evidence>
<proteinExistence type="predicted"/>
<evidence type="ECO:0000256" key="3">
    <source>
        <dbReference type="ARBA" id="ARBA00022679"/>
    </source>
</evidence>
<dbReference type="Pfam" id="PF05175">
    <property type="entry name" value="MTS"/>
    <property type="match status" value="1"/>
</dbReference>
<evidence type="ECO:0000256" key="5">
    <source>
        <dbReference type="ARBA" id="ARBA00048391"/>
    </source>
</evidence>
<reference evidence="7" key="1">
    <citation type="submission" date="2021-01" db="EMBL/GenBank/DDBJ databases">
        <title>Rhizobium sp. strain KVB221 16S ribosomal RNA gene Genome sequencing and assembly.</title>
        <authorList>
            <person name="Kang M."/>
        </authorList>
    </citation>
    <scope>NUCLEOTIDE SEQUENCE</scope>
    <source>
        <strain evidence="7">KVB221</strain>
    </source>
</reference>
<dbReference type="NCBIfam" id="TIGR00536">
    <property type="entry name" value="hemK_fam"/>
    <property type="match status" value="1"/>
</dbReference>
<dbReference type="InterPro" id="IPR007848">
    <property type="entry name" value="Small_mtfrase_dom"/>
</dbReference>
<dbReference type="InterPro" id="IPR050320">
    <property type="entry name" value="N5-glutamine_MTase"/>
</dbReference>
<dbReference type="PANTHER" id="PTHR18895">
    <property type="entry name" value="HEMK METHYLTRANSFERASE"/>
    <property type="match status" value="1"/>
</dbReference>
<feature type="domain" description="Methyltransferase small" evidence="6">
    <location>
        <begin position="44"/>
        <end position="135"/>
    </location>
</feature>
<dbReference type="Proteomes" id="UP000633219">
    <property type="component" value="Unassembled WGS sequence"/>
</dbReference>
<evidence type="ECO:0000256" key="4">
    <source>
        <dbReference type="ARBA" id="ARBA00022691"/>
    </source>
</evidence>
<evidence type="ECO:0000313" key="8">
    <source>
        <dbReference type="Proteomes" id="UP000633219"/>
    </source>
</evidence>
<protein>
    <recommendedName>
        <fullName evidence="1">peptide chain release factor N(5)-glutamine methyltransferase</fullName>
        <ecNumber evidence="1">2.1.1.297</ecNumber>
    </recommendedName>
</protein>
<evidence type="ECO:0000259" key="6">
    <source>
        <dbReference type="Pfam" id="PF05175"/>
    </source>
</evidence>
<organism evidence="7 8">
    <name type="scientific">Rhizobium setariae</name>
    <dbReference type="NCBI Taxonomy" id="2801340"/>
    <lineage>
        <taxon>Bacteria</taxon>
        <taxon>Pseudomonadati</taxon>
        <taxon>Pseudomonadota</taxon>
        <taxon>Alphaproteobacteria</taxon>
        <taxon>Hyphomicrobiales</taxon>
        <taxon>Rhizobiaceae</taxon>
        <taxon>Rhizobium/Agrobacterium group</taxon>
        <taxon>Rhizobium</taxon>
    </lineage>
</organism>
<dbReference type="InterPro" id="IPR029063">
    <property type="entry name" value="SAM-dependent_MTases_sf"/>
</dbReference>
<comment type="caution">
    <text evidence="7">The sequence shown here is derived from an EMBL/GenBank/DDBJ whole genome shotgun (WGS) entry which is preliminary data.</text>
</comment>
<dbReference type="GO" id="GO:0032259">
    <property type="term" value="P:methylation"/>
    <property type="evidence" value="ECO:0007669"/>
    <property type="project" value="UniProtKB-KW"/>
</dbReference>
<dbReference type="EMBL" id="JAEQNC010000008">
    <property type="protein sequence ID" value="MBL0373523.1"/>
    <property type="molecule type" value="Genomic_DNA"/>
</dbReference>
<name>A0A937CQ83_9HYPH</name>
<dbReference type="PROSITE" id="PS00092">
    <property type="entry name" value="N6_MTASE"/>
    <property type="match status" value="1"/>
</dbReference>
<accession>A0A937CQ83</accession>
<dbReference type="AlphaFoldDB" id="A0A937CQ83"/>
<dbReference type="EC" id="2.1.1.297" evidence="1"/>
<dbReference type="InterPro" id="IPR004556">
    <property type="entry name" value="HemK-like"/>
</dbReference>
<dbReference type="Gene3D" id="3.40.50.150">
    <property type="entry name" value="Vaccinia Virus protein VP39"/>
    <property type="match status" value="1"/>
</dbReference>
<dbReference type="SUPFAM" id="SSF53335">
    <property type="entry name" value="S-adenosyl-L-methionine-dependent methyltransferases"/>
    <property type="match status" value="1"/>
</dbReference>
<keyword evidence="3" id="KW-0808">Transferase</keyword>
<sequence length="234" mass="25338">MPTDEQRNSMKFMGVDVIAPEGVLKPRRETETLGNHAVQCLLEFPVDRTLRVIDMCCGSGNLAVAIAARVAHCKVWAADLKSAAMQVAKFNCELNALADRIEVRQGDLFAAFTDDRLEGTIDMIVCNPPYISTSRLDGPKADLLVDEPREAFDGGPFGISVHQRLVREAVAFLKPGGFLLCEFGEGQARQVGTLIARSKAYHPAEFIADANGVPRVAVARRFAPAGEPNGRSTA</sequence>